<dbReference type="Proteomes" id="UP001445076">
    <property type="component" value="Unassembled WGS sequence"/>
</dbReference>
<evidence type="ECO:0000313" key="3">
    <source>
        <dbReference type="Proteomes" id="UP001445076"/>
    </source>
</evidence>
<keyword evidence="3" id="KW-1185">Reference proteome</keyword>
<proteinExistence type="predicted"/>
<evidence type="ECO:0000313" key="2">
    <source>
        <dbReference type="EMBL" id="KAK8742365.1"/>
    </source>
</evidence>
<reference evidence="2 3" key="1">
    <citation type="journal article" date="2024" name="BMC Genomics">
        <title>Genome assembly of redclaw crayfish (Cherax quadricarinatus) provides insights into its immune adaptation and hypoxia tolerance.</title>
        <authorList>
            <person name="Liu Z."/>
            <person name="Zheng J."/>
            <person name="Li H."/>
            <person name="Fang K."/>
            <person name="Wang S."/>
            <person name="He J."/>
            <person name="Zhou D."/>
            <person name="Weng S."/>
            <person name="Chi M."/>
            <person name="Gu Z."/>
            <person name="He J."/>
            <person name="Li F."/>
            <person name="Wang M."/>
        </authorList>
    </citation>
    <scope>NUCLEOTIDE SEQUENCE [LARGE SCALE GENOMIC DNA]</scope>
    <source>
        <strain evidence="2">ZL_2023a</strain>
    </source>
</reference>
<name>A0AAW0XCZ8_CHEQU</name>
<accession>A0AAW0XCZ8</accession>
<comment type="caution">
    <text evidence="2">The sequence shown here is derived from an EMBL/GenBank/DDBJ whole genome shotgun (WGS) entry which is preliminary data.</text>
</comment>
<feature type="coiled-coil region" evidence="1">
    <location>
        <begin position="40"/>
        <end position="112"/>
    </location>
</feature>
<protein>
    <recommendedName>
        <fullName evidence="4">Centromere protein O</fullName>
    </recommendedName>
</protein>
<gene>
    <name evidence="2" type="ORF">OTU49_001830</name>
</gene>
<dbReference type="EMBL" id="JARKIK010000028">
    <property type="protein sequence ID" value="KAK8742365.1"/>
    <property type="molecule type" value="Genomic_DNA"/>
</dbReference>
<organism evidence="2 3">
    <name type="scientific">Cherax quadricarinatus</name>
    <name type="common">Australian red claw crayfish</name>
    <dbReference type="NCBI Taxonomy" id="27406"/>
    <lineage>
        <taxon>Eukaryota</taxon>
        <taxon>Metazoa</taxon>
        <taxon>Ecdysozoa</taxon>
        <taxon>Arthropoda</taxon>
        <taxon>Crustacea</taxon>
        <taxon>Multicrustacea</taxon>
        <taxon>Malacostraca</taxon>
        <taxon>Eumalacostraca</taxon>
        <taxon>Eucarida</taxon>
        <taxon>Decapoda</taxon>
        <taxon>Pleocyemata</taxon>
        <taxon>Astacidea</taxon>
        <taxon>Parastacoidea</taxon>
        <taxon>Parastacidae</taxon>
        <taxon>Cherax</taxon>
    </lineage>
</organism>
<evidence type="ECO:0000256" key="1">
    <source>
        <dbReference type="SAM" id="Coils"/>
    </source>
</evidence>
<keyword evidence="1" id="KW-0175">Coiled coil</keyword>
<sequence length="330" mass="38486">MVDVSVLICLEDLKHWRKRMAPHQKDKTDTSKMGIVRRLYRNLTQDVAKMRDHLKQLNKKMRFLQVEALLHQAQLSLEHPDFRTLGPKHRKLQLCQERIELLQKRRENQKLVCLGTLVKVDVAMERIEGMDEGLEDEEQDKQTSTGQITEKGVMKLWSVEGTIGEHIFSSTFLANYNVDNPRGKIDKVGNLLLSPSGGGVQKMITPARVSQPKFVNQFISDLSFFQILRDEREETVSHLESDIPNLEIERILEPLVIKFLPTHDHEINILWAIVWDSRNNRFKYRIAVNCDDEVPIRYSSSNEVYPFLSGRKQLRERQEVVEFIEAFLDL</sequence>
<dbReference type="AlphaFoldDB" id="A0AAW0XCZ8"/>
<evidence type="ECO:0008006" key="4">
    <source>
        <dbReference type="Google" id="ProtNLM"/>
    </source>
</evidence>